<feature type="transmembrane region" description="Helical" evidence="12">
    <location>
        <begin position="103"/>
        <end position="126"/>
    </location>
</feature>
<reference evidence="13" key="1">
    <citation type="submission" date="2016-10" db="EMBL/GenBank/DDBJ databases">
        <title>Sequence of Gallionella enrichment culture.</title>
        <authorList>
            <person name="Poehlein A."/>
            <person name="Muehling M."/>
            <person name="Daniel R."/>
        </authorList>
    </citation>
    <scope>NUCLEOTIDE SEQUENCE</scope>
</reference>
<evidence type="ECO:0000256" key="11">
    <source>
        <dbReference type="ARBA" id="ARBA00023264"/>
    </source>
</evidence>
<keyword evidence="10" id="KW-0594">Phospholipid biosynthesis</keyword>
<dbReference type="PANTHER" id="PTHR46382">
    <property type="entry name" value="PHOSPHATIDATE CYTIDYLYLTRANSFERASE"/>
    <property type="match status" value="1"/>
</dbReference>
<feature type="transmembrane region" description="Helical" evidence="12">
    <location>
        <begin position="173"/>
        <end position="192"/>
    </location>
</feature>
<evidence type="ECO:0000256" key="7">
    <source>
        <dbReference type="ARBA" id="ARBA00022989"/>
    </source>
</evidence>
<feature type="transmembrane region" description="Helical" evidence="12">
    <location>
        <begin position="133"/>
        <end position="153"/>
    </location>
</feature>
<keyword evidence="3" id="KW-0444">Lipid biosynthesis</keyword>
<feature type="transmembrane region" description="Helical" evidence="12">
    <location>
        <begin position="80"/>
        <end position="97"/>
    </location>
</feature>
<protein>
    <submittedName>
        <fullName evidence="13">Phosphatidate cytidylyltransferase</fullName>
        <ecNumber evidence="13">2.7.7.41</ecNumber>
    </submittedName>
</protein>
<keyword evidence="4 13" id="KW-0808">Transferase</keyword>
<dbReference type="EC" id="2.7.7.41" evidence="13"/>
<gene>
    <name evidence="13" type="primary">cdsA_6</name>
    <name evidence="13" type="ORF">GALL_147960</name>
</gene>
<evidence type="ECO:0000256" key="10">
    <source>
        <dbReference type="ARBA" id="ARBA00023209"/>
    </source>
</evidence>
<name>A0A1J5S4L9_9ZZZZ</name>
<feature type="transmembrane region" description="Helical" evidence="12">
    <location>
        <begin position="56"/>
        <end position="73"/>
    </location>
</feature>
<dbReference type="PANTHER" id="PTHR46382:SF1">
    <property type="entry name" value="PHOSPHATIDATE CYTIDYLYLTRANSFERASE"/>
    <property type="match status" value="1"/>
</dbReference>
<keyword evidence="11" id="KW-1208">Phospholipid metabolism</keyword>
<keyword evidence="5 12" id="KW-0812">Transmembrane</keyword>
<evidence type="ECO:0000256" key="3">
    <source>
        <dbReference type="ARBA" id="ARBA00022516"/>
    </source>
</evidence>
<dbReference type="GO" id="GO:0004605">
    <property type="term" value="F:phosphatidate cytidylyltransferase activity"/>
    <property type="evidence" value="ECO:0007669"/>
    <property type="project" value="UniProtKB-EC"/>
</dbReference>
<dbReference type="Pfam" id="PF01148">
    <property type="entry name" value="CTP_transf_1"/>
    <property type="match status" value="1"/>
</dbReference>
<keyword evidence="9 12" id="KW-0472">Membrane</keyword>
<evidence type="ECO:0000256" key="6">
    <source>
        <dbReference type="ARBA" id="ARBA00022695"/>
    </source>
</evidence>
<evidence type="ECO:0000256" key="2">
    <source>
        <dbReference type="ARBA" id="ARBA00022475"/>
    </source>
</evidence>
<evidence type="ECO:0000256" key="1">
    <source>
        <dbReference type="ARBA" id="ARBA00004651"/>
    </source>
</evidence>
<evidence type="ECO:0000256" key="12">
    <source>
        <dbReference type="SAM" id="Phobius"/>
    </source>
</evidence>
<comment type="caution">
    <text evidence="13">The sequence shown here is derived from an EMBL/GenBank/DDBJ whole genome shotgun (WGS) entry which is preliminary data.</text>
</comment>
<sequence>MLKTRVITALCLAAGLLTALFLLPLSASAALFAGVIGLGAWEWAGLLRAGGRARKIYALLILIPCLALYLFGMPAAWLQAIWSLSLLFWLLLVPLWFSRRWPLKANVVGFLLGWLLLVPSWAAMVMLQRRSPLLLLAAMSLVWVADIAAYFAGHTWGRHKLAPTISPGKTWEGAAGALLAVILYGLILGAALGRLDRFRQFAGAAAALALATAVSIVGDLFESLAKRQAGLKDSSALLPGHGGILDRIDSLTSTLPLLALAAAYLA</sequence>
<evidence type="ECO:0000256" key="8">
    <source>
        <dbReference type="ARBA" id="ARBA00023098"/>
    </source>
</evidence>
<keyword evidence="6 13" id="KW-0548">Nucleotidyltransferase</keyword>
<accession>A0A1J5S4L9</accession>
<keyword evidence="2" id="KW-1003">Cell membrane</keyword>
<evidence type="ECO:0000313" key="13">
    <source>
        <dbReference type="EMBL" id="OIR03018.1"/>
    </source>
</evidence>
<comment type="subcellular location">
    <subcellularLocation>
        <location evidence="1">Cell membrane</location>
        <topology evidence="1">Multi-pass membrane protein</topology>
    </subcellularLocation>
</comment>
<dbReference type="GO" id="GO:0016024">
    <property type="term" value="P:CDP-diacylglycerol biosynthetic process"/>
    <property type="evidence" value="ECO:0007669"/>
    <property type="project" value="TreeGrafter"/>
</dbReference>
<proteinExistence type="predicted"/>
<evidence type="ECO:0000256" key="4">
    <source>
        <dbReference type="ARBA" id="ARBA00022679"/>
    </source>
</evidence>
<dbReference type="GO" id="GO:0005886">
    <property type="term" value="C:plasma membrane"/>
    <property type="evidence" value="ECO:0007669"/>
    <property type="project" value="UniProtKB-SubCell"/>
</dbReference>
<evidence type="ECO:0000256" key="9">
    <source>
        <dbReference type="ARBA" id="ARBA00023136"/>
    </source>
</evidence>
<organism evidence="13">
    <name type="scientific">mine drainage metagenome</name>
    <dbReference type="NCBI Taxonomy" id="410659"/>
    <lineage>
        <taxon>unclassified sequences</taxon>
        <taxon>metagenomes</taxon>
        <taxon>ecological metagenomes</taxon>
    </lineage>
</organism>
<keyword evidence="8" id="KW-0443">Lipid metabolism</keyword>
<dbReference type="AlphaFoldDB" id="A0A1J5S4L9"/>
<keyword evidence="7 12" id="KW-1133">Transmembrane helix</keyword>
<dbReference type="EMBL" id="MLJW01000069">
    <property type="protein sequence ID" value="OIR03018.1"/>
    <property type="molecule type" value="Genomic_DNA"/>
</dbReference>
<evidence type="ECO:0000256" key="5">
    <source>
        <dbReference type="ARBA" id="ARBA00022692"/>
    </source>
</evidence>